<dbReference type="InterPro" id="IPR014784">
    <property type="entry name" value="Cu2_ascorb_mOase-like_C"/>
</dbReference>
<keyword evidence="3" id="KW-1185">Reference proteome</keyword>
<feature type="non-terminal residue" evidence="2">
    <location>
        <position position="66"/>
    </location>
</feature>
<organism evidence="2 3">
    <name type="scientific">Paramuricea clavata</name>
    <name type="common">Red gorgonian</name>
    <name type="synonym">Violescent sea-whip</name>
    <dbReference type="NCBI Taxonomy" id="317549"/>
    <lineage>
        <taxon>Eukaryota</taxon>
        <taxon>Metazoa</taxon>
        <taxon>Cnidaria</taxon>
        <taxon>Anthozoa</taxon>
        <taxon>Octocorallia</taxon>
        <taxon>Malacalcyonacea</taxon>
        <taxon>Plexauridae</taxon>
        <taxon>Paramuricea</taxon>
    </lineage>
</organism>
<dbReference type="EMBL" id="CACRXK020023398">
    <property type="protein sequence ID" value="CAB4037720.1"/>
    <property type="molecule type" value="Genomic_DNA"/>
</dbReference>
<dbReference type="GO" id="GO:0016715">
    <property type="term" value="F:oxidoreductase activity, acting on paired donors, with incorporation or reduction of molecular oxygen, reduced ascorbate as one donor, and incorporation of one atom of oxygen"/>
    <property type="evidence" value="ECO:0007669"/>
    <property type="project" value="InterPro"/>
</dbReference>
<gene>
    <name evidence="2" type="ORF">PACLA_8A031887</name>
</gene>
<dbReference type="Proteomes" id="UP001152795">
    <property type="component" value="Unassembled WGS sequence"/>
</dbReference>
<dbReference type="InterPro" id="IPR008977">
    <property type="entry name" value="PHM/PNGase_F_dom_sf"/>
</dbReference>
<dbReference type="InterPro" id="IPR024548">
    <property type="entry name" value="Cu2_monoox_C"/>
</dbReference>
<keyword evidence="2" id="KW-0503">Monooxygenase</keyword>
<name>A0A6S7K771_PARCT</name>
<dbReference type="Gene3D" id="2.60.120.230">
    <property type="match status" value="1"/>
</dbReference>
<evidence type="ECO:0000256" key="1">
    <source>
        <dbReference type="ARBA" id="ARBA00023157"/>
    </source>
</evidence>
<sequence>MKDNYRSVCLSHRIHVDIACKYDSEQEINAFAFRTHAHDLGRVITAYRVRNNTWKLLGKGDPHAPQ</sequence>
<protein>
    <submittedName>
        <fullName evidence="2">Peptidyl-glycine alpha-amidating monooxygenase B-like</fullName>
    </submittedName>
</protein>
<proteinExistence type="predicted"/>
<evidence type="ECO:0000313" key="3">
    <source>
        <dbReference type="Proteomes" id="UP001152795"/>
    </source>
</evidence>
<keyword evidence="2" id="KW-0560">Oxidoreductase</keyword>
<evidence type="ECO:0000313" key="2">
    <source>
        <dbReference type="EMBL" id="CAB4037720.1"/>
    </source>
</evidence>
<dbReference type="OrthoDB" id="10018185at2759"/>
<comment type="caution">
    <text evidence="2">The sequence shown here is derived from an EMBL/GenBank/DDBJ whole genome shotgun (WGS) entry which is preliminary data.</text>
</comment>
<dbReference type="SUPFAM" id="SSF49742">
    <property type="entry name" value="PHM/PNGase F"/>
    <property type="match status" value="1"/>
</dbReference>
<dbReference type="AlphaFoldDB" id="A0A6S7K771"/>
<accession>A0A6S7K771</accession>
<keyword evidence="1" id="KW-1015">Disulfide bond</keyword>
<reference evidence="2" key="1">
    <citation type="submission" date="2020-04" db="EMBL/GenBank/DDBJ databases">
        <authorList>
            <person name="Alioto T."/>
            <person name="Alioto T."/>
            <person name="Gomez Garrido J."/>
        </authorList>
    </citation>
    <scope>NUCLEOTIDE SEQUENCE</scope>
    <source>
        <strain evidence="2">A484AB</strain>
    </source>
</reference>
<dbReference type="Pfam" id="PF03712">
    <property type="entry name" value="Cu2_monoox_C"/>
    <property type="match status" value="1"/>
</dbReference>